<dbReference type="SFLD" id="SFLDG01067">
    <property type="entry name" value="SPASM/twitch_domain_containing"/>
    <property type="match status" value="1"/>
</dbReference>
<dbReference type="EMBL" id="NRRE01000026">
    <property type="protein sequence ID" value="MBK1697789.1"/>
    <property type="molecule type" value="Genomic_DNA"/>
</dbReference>
<dbReference type="GO" id="GO:0051536">
    <property type="term" value="F:iron-sulfur cluster binding"/>
    <property type="evidence" value="ECO:0007669"/>
    <property type="project" value="UniProtKB-KW"/>
</dbReference>
<evidence type="ECO:0000256" key="3">
    <source>
        <dbReference type="ARBA" id="ARBA00022723"/>
    </source>
</evidence>
<dbReference type="RefSeq" id="WP_027289006.1">
    <property type="nucleotide sequence ID" value="NZ_NRRE01000026.1"/>
</dbReference>
<dbReference type="InterPro" id="IPR007197">
    <property type="entry name" value="rSAM"/>
</dbReference>
<dbReference type="Gene3D" id="3.20.20.70">
    <property type="entry name" value="Aldolase class I"/>
    <property type="match status" value="1"/>
</dbReference>
<dbReference type="SFLD" id="SFLDS00029">
    <property type="entry name" value="Radical_SAM"/>
    <property type="match status" value="1"/>
</dbReference>
<dbReference type="InterPro" id="IPR058240">
    <property type="entry name" value="rSAM_sf"/>
</dbReference>
<dbReference type="PANTHER" id="PTHR11228:SF7">
    <property type="entry name" value="PQQA PEPTIDE CYCLASE"/>
    <property type="match status" value="1"/>
</dbReference>
<dbReference type="GO" id="GO:0046872">
    <property type="term" value="F:metal ion binding"/>
    <property type="evidence" value="ECO:0007669"/>
    <property type="project" value="UniProtKB-KW"/>
</dbReference>
<proteinExistence type="predicted"/>
<dbReference type="AlphaFoldDB" id="A0A934QJ18"/>
<comment type="cofactor">
    <cofactor evidence="1">
        <name>[4Fe-4S] cluster</name>
        <dbReference type="ChEBI" id="CHEBI:49883"/>
    </cofactor>
</comment>
<dbReference type="SMART" id="SM00729">
    <property type="entry name" value="Elp3"/>
    <property type="match status" value="1"/>
</dbReference>
<feature type="domain" description="Radical SAM core" evidence="6">
    <location>
        <begin position="10"/>
        <end position="230"/>
    </location>
</feature>
<dbReference type="CDD" id="cd01335">
    <property type="entry name" value="Radical_SAM"/>
    <property type="match status" value="1"/>
</dbReference>
<name>A0A934QJ18_9PROT</name>
<keyword evidence="2" id="KW-0949">S-adenosyl-L-methionine</keyword>
<reference evidence="7" key="1">
    <citation type="submission" date="2017-08" db="EMBL/GenBank/DDBJ databases">
        <authorList>
            <person name="Imhoff J.F."/>
            <person name="Rahn T."/>
            <person name="Kuenzel S."/>
            <person name="Neulinger S.C."/>
        </authorList>
    </citation>
    <scope>NUCLEOTIDE SEQUENCE</scope>
    <source>
        <strain evidence="7">DSM 9154</strain>
    </source>
</reference>
<dbReference type="InterPro" id="IPR050377">
    <property type="entry name" value="Radical_SAM_PqqE_MftC-like"/>
</dbReference>
<evidence type="ECO:0000313" key="7">
    <source>
        <dbReference type="EMBL" id="MBK1697789.1"/>
    </source>
</evidence>
<keyword evidence="8" id="KW-1185">Reference proteome</keyword>
<gene>
    <name evidence="7" type="ORF">CKO21_11105</name>
</gene>
<evidence type="ECO:0000256" key="5">
    <source>
        <dbReference type="ARBA" id="ARBA00023014"/>
    </source>
</evidence>
<protein>
    <submittedName>
        <fullName evidence="7">Radical SAM protein</fullName>
    </submittedName>
</protein>
<organism evidence="7 8">
    <name type="scientific">Rhodovibrio salinarum</name>
    <dbReference type="NCBI Taxonomy" id="1087"/>
    <lineage>
        <taxon>Bacteria</taxon>
        <taxon>Pseudomonadati</taxon>
        <taxon>Pseudomonadota</taxon>
        <taxon>Alphaproteobacteria</taxon>
        <taxon>Rhodospirillales</taxon>
        <taxon>Rhodovibrionaceae</taxon>
        <taxon>Rhodovibrio</taxon>
    </lineage>
</organism>
<reference evidence="7" key="2">
    <citation type="journal article" date="2020" name="Microorganisms">
        <title>Osmotic Adaptation and Compatible Solute Biosynthesis of Phototrophic Bacteria as Revealed from Genome Analyses.</title>
        <authorList>
            <person name="Imhoff J.F."/>
            <person name="Rahn T."/>
            <person name="Kunzel S."/>
            <person name="Keller A."/>
            <person name="Neulinger S.C."/>
        </authorList>
    </citation>
    <scope>NUCLEOTIDE SEQUENCE</scope>
    <source>
        <strain evidence="7">DSM 9154</strain>
    </source>
</reference>
<evidence type="ECO:0000259" key="6">
    <source>
        <dbReference type="PROSITE" id="PS51918"/>
    </source>
</evidence>
<dbReference type="PROSITE" id="PS51918">
    <property type="entry name" value="RADICAL_SAM"/>
    <property type="match status" value="1"/>
</dbReference>
<dbReference type="PANTHER" id="PTHR11228">
    <property type="entry name" value="RADICAL SAM DOMAIN PROTEIN"/>
    <property type="match status" value="1"/>
</dbReference>
<sequence>MRPGAAVEDFSAPLFIAWQLTNSCAGRCPSCCEESGPDKGWSDELTREEALDVARQITEAGIPYVAFGGGEPLGVPHVWEIFETLSEAGTAIKIETDGRYVDAAAATRMAGLRVDNAQISVDGARPETHALMRPGSASFEQATGALRRLSDCGVPAEMVFTPTTHNLAEMADAFDLAVELGCSAFVTGPLMRLGRAAASWSTLMPDPEAWAEAVTELRMRAALHRNAPTRLSIYPHDIEQEIADRLDSPQAMMLIVPNGRVKLLNALPFAPGDLRQQSVLEAWGSYQRAWRSPQVADFIHRCADQPDLLLHANETWSVA</sequence>
<evidence type="ECO:0000313" key="8">
    <source>
        <dbReference type="Proteomes" id="UP000778970"/>
    </source>
</evidence>
<comment type="caution">
    <text evidence="7">The sequence shown here is derived from an EMBL/GenBank/DDBJ whole genome shotgun (WGS) entry which is preliminary data.</text>
</comment>
<keyword evidence="5" id="KW-0411">Iron-sulfur</keyword>
<dbReference type="InterPro" id="IPR006638">
    <property type="entry name" value="Elp3/MiaA/NifB-like_rSAM"/>
</dbReference>
<dbReference type="Pfam" id="PF04055">
    <property type="entry name" value="Radical_SAM"/>
    <property type="match status" value="1"/>
</dbReference>
<evidence type="ECO:0000256" key="1">
    <source>
        <dbReference type="ARBA" id="ARBA00001966"/>
    </source>
</evidence>
<accession>A0A934QJ18</accession>
<dbReference type="GO" id="GO:0003824">
    <property type="term" value="F:catalytic activity"/>
    <property type="evidence" value="ECO:0007669"/>
    <property type="project" value="InterPro"/>
</dbReference>
<keyword evidence="3" id="KW-0479">Metal-binding</keyword>
<evidence type="ECO:0000256" key="4">
    <source>
        <dbReference type="ARBA" id="ARBA00023004"/>
    </source>
</evidence>
<dbReference type="SUPFAM" id="SSF102114">
    <property type="entry name" value="Radical SAM enzymes"/>
    <property type="match status" value="1"/>
</dbReference>
<dbReference type="InterPro" id="IPR013785">
    <property type="entry name" value="Aldolase_TIM"/>
</dbReference>
<evidence type="ECO:0000256" key="2">
    <source>
        <dbReference type="ARBA" id="ARBA00022691"/>
    </source>
</evidence>
<keyword evidence="4" id="KW-0408">Iron</keyword>
<dbReference type="Proteomes" id="UP000778970">
    <property type="component" value="Unassembled WGS sequence"/>
</dbReference>